<dbReference type="OrthoDB" id="8856958at2"/>
<evidence type="ECO:0000313" key="3">
    <source>
        <dbReference type="Proteomes" id="UP000216020"/>
    </source>
</evidence>
<keyword evidence="3" id="KW-1185">Reference proteome</keyword>
<dbReference type="PANTHER" id="PTHR42928:SF5">
    <property type="entry name" value="BLR1237 PROTEIN"/>
    <property type="match status" value="1"/>
</dbReference>
<dbReference type="InterPro" id="IPR042100">
    <property type="entry name" value="Bug_dom1"/>
</dbReference>
<dbReference type="PANTHER" id="PTHR42928">
    <property type="entry name" value="TRICARBOXYLATE-BINDING PROTEIN"/>
    <property type="match status" value="1"/>
</dbReference>
<dbReference type="AlphaFoldDB" id="A0A261SJ94"/>
<reference evidence="3" key="1">
    <citation type="submission" date="2017-05" db="EMBL/GenBank/DDBJ databases">
        <title>Complete and WGS of Bordetella genogroups.</title>
        <authorList>
            <person name="Spilker T."/>
            <person name="Lipuma J."/>
        </authorList>
    </citation>
    <scope>NUCLEOTIDE SEQUENCE [LARGE SCALE GENOMIC DNA]</scope>
    <source>
        <strain evidence="3">AU16122</strain>
    </source>
</reference>
<dbReference type="Gene3D" id="3.40.190.10">
    <property type="entry name" value="Periplasmic binding protein-like II"/>
    <property type="match status" value="1"/>
</dbReference>
<gene>
    <name evidence="2" type="ORF">CAL29_03440</name>
</gene>
<dbReference type="EMBL" id="NEVM01000001">
    <property type="protein sequence ID" value="OZI37474.1"/>
    <property type="molecule type" value="Genomic_DNA"/>
</dbReference>
<dbReference type="Proteomes" id="UP000216020">
    <property type="component" value="Unassembled WGS sequence"/>
</dbReference>
<proteinExistence type="inferred from homology"/>
<comment type="similarity">
    <text evidence="1">Belongs to the UPF0065 (bug) family.</text>
</comment>
<dbReference type="CDD" id="cd07012">
    <property type="entry name" value="PBP2_Bug_TTT"/>
    <property type="match status" value="1"/>
</dbReference>
<comment type="caution">
    <text evidence="2">The sequence shown here is derived from an EMBL/GenBank/DDBJ whole genome shotgun (WGS) entry which is preliminary data.</text>
</comment>
<name>A0A261SJ94_9BORD</name>
<sequence>MEGDIMNRRGFTLGAASALCFGILKPACAAASYPDRPLTFVVPYPPGGAADQFARPFAQALGDRLRQSVIVENRPGANGNIGSAYVAQRMPADGYALLLGSLSTLAINPHIYPSMGYSVLDDLQPVSLTHSMPNVLVVGADTPYRTLAQLIDAAKRQPGKIEYGSAGIGNTMHMAAELFQLRASIKLLHVPYKGGPEALNDVLGGRIPMMFNNLPAIVPLVQAGKLRALAIADDKRSPLLPGVPTMREAGIADANSVVWNGILVRHGTPPALVAQLNAAMGAVLADPKFRKLLTSQGYDILSSTPEEFATLLRKDYAAMGDLVKRANIKME</sequence>
<protein>
    <submittedName>
        <fullName evidence="2">MFS transporter</fullName>
    </submittedName>
</protein>
<dbReference type="Pfam" id="PF03401">
    <property type="entry name" value="TctC"/>
    <property type="match status" value="1"/>
</dbReference>
<evidence type="ECO:0000313" key="2">
    <source>
        <dbReference type="EMBL" id="OZI37474.1"/>
    </source>
</evidence>
<dbReference type="SUPFAM" id="SSF53850">
    <property type="entry name" value="Periplasmic binding protein-like II"/>
    <property type="match status" value="1"/>
</dbReference>
<dbReference type="Gene3D" id="3.40.190.150">
    <property type="entry name" value="Bordetella uptake gene, domain 1"/>
    <property type="match status" value="1"/>
</dbReference>
<organism evidence="2 3">
    <name type="scientific">Bordetella genomosp. 10</name>
    <dbReference type="NCBI Taxonomy" id="1416804"/>
    <lineage>
        <taxon>Bacteria</taxon>
        <taxon>Pseudomonadati</taxon>
        <taxon>Pseudomonadota</taxon>
        <taxon>Betaproteobacteria</taxon>
        <taxon>Burkholderiales</taxon>
        <taxon>Alcaligenaceae</taxon>
        <taxon>Bordetella</taxon>
    </lineage>
</organism>
<dbReference type="InterPro" id="IPR005064">
    <property type="entry name" value="BUG"/>
</dbReference>
<accession>A0A261SJ94</accession>
<dbReference type="PIRSF" id="PIRSF017082">
    <property type="entry name" value="YflP"/>
    <property type="match status" value="1"/>
</dbReference>
<evidence type="ECO:0000256" key="1">
    <source>
        <dbReference type="ARBA" id="ARBA00006987"/>
    </source>
</evidence>